<dbReference type="KEGG" id="pmad:BAY61_31530"/>
<dbReference type="PANTHER" id="PTHR33164">
    <property type="entry name" value="TRANSCRIPTIONAL REGULATOR, MARR FAMILY"/>
    <property type="match status" value="1"/>
</dbReference>
<dbReference type="STRING" id="530584.SAMN05421630_106378"/>
<keyword evidence="2" id="KW-1185">Reference proteome</keyword>
<evidence type="ECO:0000313" key="1">
    <source>
        <dbReference type="EMBL" id="SDD20256.1"/>
    </source>
</evidence>
<evidence type="ECO:0000313" key="2">
    <source>
        <dbReference type="Proteomes" id="UP000199494"/>
    </source>
</evidence>
<sequence>MTDPLDAIEKAMVEIRRSQNRGRLNRMARERSGPSLDPTLYALLDVVEAGEPCSIADVTDAMNVDQPRASRLVAHAVGKDLLVREADQGDGRRVLLRLTESGRRHLRHTHEFRRAVFAEATADWADEERSCFADLLTRFVRSYSRLG</sequence>
<dbReference type="SMART" id="SM00347">
    <property type="entry name" value="HTH_MARR"/>
    <property type="match status" value="1"/>
</dbReference>
<dbReference type="PANTHER" id="PTHR33164:SF57">
    <property type="entry name" value="MARR-FAMILY TRANSCRIPTIONAL REGULATOR"/>
    <property type="match status" value="1"/>
</dbReference>
<gene>
    <name evidence="1" type="ORF">SAMN05421630_106378</name>
</gene>
<dbReference type="EMBL" id="FMZE01000006">
    <property type="protein sequence ID" value="SDD20256.1"/>
    <property type="molecule type" value="Genomic_DNA"/>
</dbReference>
<proteinExistence type="predicted"/>
<dbReference type="InterPro" id="IPR036390">
    <property type="entry name" value="WH_DNA-bd_sf"/>
</dbReference>
<dbReference type="GO" id="GO:0003677">
    <property type="term" value="F:DNA binding"/>
    <property type="evidence" value="ECO:0007669"/>
    <property type="project" value="UniProtKB-KW"/>
</dbReference>
<dbReference type="InterPro" id="IPR036388">
    <property type="entry name" value="WH-like_DNA-bd_sf"/>
</dbReference>
<keyword evidence="1" id="KW-0238">DNA-binding</keyword>
<organism evidence="1 2">
    <name type="scientific">Prauserella marina</name>
    <dbReference type="NCBI Taxonomy" id="530584"/>
    <lineage>
        <taxon>Bacteria</taxon>
        <taxon>Bacillati</taxon>
        <taxon>Actinomycetota</taxon>
        <taxon>Actinomycetes</taxon>
        <taxon>Pseudonocardiales</taxon>
        <taxon>Pseudonocardiaceae</taxon>
        <taxon>Prauserella</taxon>
    </lineage>
</organism>
<dbReference type="Proteomes" id="UP000199494">
    <property type="component" value="Unassembled WGS sequence"/>
</dbReference>
<dbReference type="PROSITE" id="PS50995">
    <property type="entry name" value="HTH_MARR_2"/>
    <property type="match status" value="1"/>
</dbReference>
<dbReference type="OrthoDB" id="7774677at2"/>
<dbReference type="GO" id="GO:0003700">
    <property type="term" value="F:DNA-binding transcription factor activity"/>
    <property type="evidence" value="ECO:0007669"/>
    <property type="project" value="InterPro"/>
</dbReference>
<dbReference type="SUPFAM" id="SSF46785">
    <property type="entry name" value="Winged helix' DNA-binding domain"/>
    <property type="match status" value="1"/>
</dbReference>
<dbReference type="InterPro" id="IPR000835">
    <property type="entry name" value="HTH_MarR-typ"/>
</dbReference>
<accession>A0A222VY06</accession>
<reference evidence="1 2" key="1">
    <citation type="submission" date="2016-10" db="EMBL/GenBank/DDBJ databases">
        <authorList>
            <person name="de Groot N.N."/>
        </authorList>
    </citation>
    <scope>NUCLEOTIDE SEQUENCE [LARGE SCALE GENOMIC DNA]</scope>
    <source>
        <strain evidence="1 2">CGMCC 4.5506</strain>
    </source>
</reference>
<dbReference type="InterPro" id="IPR039422">
    <property type="entry name" value="MarR/SlyA-like"/>
</dbReference>
<dbReference type="Pfam" id="PF12802">
    <property type="entry name" value="MarR_2"/>
    <property type="match status" value="1"/>
</dbReference>
<dbReference type="AlphaFoldDB" id="A0A222VY06"/>
<dbReference type="Gene3D" id="1.10.10.10">
    <property type="entry name" value="Winged helix-like DNA-binding domain superfamily/Winged helix DNA-binding domain"/>
    <property type="match status" value="1"/>
</dbReference>
<dbReference type="RefSeq" id="WP_091806268.1">
    <property type="nucleotide sequence ID" value="NZ_CP016353.1"/>
</dbReference>
<dbReference type="GO" id="GO:0006950">
    <property type="term" value="P:response to stress"/>
    <property type="evidence" value="ECO:0007669"/>
    <property type="project" value="TreeGrafter"/>
</dbReference>
<protein>
    <submittedName>
        <fullName evidence="1">DNA-binding transcriptional regulator, MarR family</fullName>
    </submittedName>
</protein>
<name>A0A222VY06_9PSEU</name>